<evidence type="ECO:0000259" key="1">
    <source>
        <dbReference type="Pfam" id="PF02579"/>
    </source>
</evidence>
<evidence type="ECO:0000313" key="3">
    <source>
        <dbReference type="EMBL" id="RFT43171.1"/>
    </source>
</evidence>
<proteinExistence type="predicted"/>
<name>A0A3E2DCV2_9ACTN</name>
<dbReference type="AlphaFoldDB" id="A0A3E2DCV2"/>
<dbReference type="Gene3D" id="3.30.420.130">
    <property type="entry name" value="Dinitrogenase iron-molybdenum cofactor biosynthesis domain"/>
    <property type="match status" value="1"/>
</dbReference>
<dbReference type="InterPro" id="IPR003731">
    <property type="entry name" value="Di-Nase_FeMo-co_biosynth"/>
</dbReference>
<accession>A0A3E2DCV2</accession>
<sequence length="121" mass="13340">MNVMIPVRPDGSVEPRFGKAPMVAVAQVDDNGHVTQWQTFEVEWDRLHDEGTEGSHHARIVRFLREHEVVACVATHAGMGMQRTLAAMKVPLLPATLPDARESVEQAMVAACATVKNEAER</sequence>
<protein>
    <submittedName>
        <fullName evidence="3">Dinitrogenase iron-molybdenum cofactor</fullName>
    </submittedName>
    <submittedName>
        <fullName evidence="2">NifB/NifX family molybdenum-iron cluster-binding protein</fullName>
    </submittedName>
</protein>
<organism evidence="3 4">
    <name type="scientific">Cutibacterium avidum</name>
    <dbReference type="NCBI Taxonomy" id="33010"/>
    <lineage>
        <taxon>Bacteria</taxon>
        <taxon>Bacillati</taxon>
        <taxon>Actinomycetota</taxon>
        <taxon>Actinomycetes</taxon>
        <taxon>Propionibacteriales</taxon>
        <taxon>Propionibacteriaceae</taxon>
        <taxon>Cutibacterium</taxon>
    </lineage>
</organism>
<reference evidence="3 4" key="1">
    <citation type="submission" date="2017-07" db="EMBL/GenBank/DDBJ databases">
        <authorList>
            <person name="Sun Z.S."/>
            <person name="Albrecht U."/>
            <person name="Echele G."/>
            <person name="Lee C.C."/>
        </authorList>
    </citation>
    <scope>NUCLEOTIDE SEQUENCE [LARGE SCALE GENOMIC DNA]</scope>
    <source>
        <strain evidence="3 4">P16-029</strain>
    </source>
</reference>
<dbReference type="InterPro" id="IPR036105">
    <property type="entry name" value="DiNase_FeMo-co_biosyn_sf"/>
</dbReference>
<comment type="caution">
    <text evidence="3">The sequence shown here is derived from an EMBL/GenBank/DDBJ whole genome shotgun (WGS) entry which is preliminary data.</text>
</comment>
<evidence type="ECO:0000313" key="4">
    <source>
        <dbReference type="Proteomes" id="UP000259211"/>
    </source>
</evidence>
<dbReference type="RefSeq" id="WP_016667476.1">
    <property type="nucleotide sequence ID" value="NZ_AP024308.1"/>
</dbReference>
<dbReference type="Proteomes" id="UP000259211">
    <property type="component" value="Unassembled WGS sequence"/>
</dbReference>
<evidence type="ECO:0000313" key="2">
    <source>
        <dbReference type="EMBL" id="MEH1546182.1"/>
    </source>
</evidence>
<dbReference type="SUPFAM" id="SSF53146">
    <property type="entry name" value="Nitrogenase accessory factor-like"/>
    <property type="match status" value="1"/>
</dbReference>
<dbReference type="EMBL" id="JBAKUA010000004">
    <property type="protein sequence ID" value="MEH1546182.1"/>
    <property type="molecule type" value="Genomic_DNA"/>
</dbReference>
<dbReference type="EMBL" id="NOWI01000008">
    <property type="protein sequence ID" value="RFT43171.1"/>
    <property type="molecule type" value="Genomic_DNA"/>
</dbReference>
<gene>
    <name evidence="3" type="ORF">CHT91_09555</name>
    <name evidence="2" type="ORF">V7F78_03955</name>
</gene>
<dbReference type="Pfam" id="PF02579">
    <property type="entry name" value="Nitro_FeMo-Co"/>
    <property type="match status" value="1"/>
</dbReference>
<feature type="domain" description="Dinitrogenase iron-molybdenum cofactor biosynthesis" evidence="1">
    <location>
        <begin position="10"/>
        <end position="104"/>
    </location>
</feature>
<dbReference type="Proteomes" id="UP001309299">
    <property type="component" value="Unassembled WGS sequence"/>
</dbReference>
<reference evidence="2" key="2">
    <citation type="submission" date="2024-02" db="EMBL/GenBank/DDBJ databases">
        <title>Bacterial skin colonization with Propionibacterium avidum as a risk factor for Periprosthetic Joint Infections - a single-center prospective study.</title>
        <authorList>
            <person name="Achermann Y."/>
        </authorList>
    </citation>
    <scope>NUCLEOTIDE SEQUENCE</scope>
    <source>
        <strain evidence="2">PAVI-2017310195</strain>
    </source>
</reference>